<dbReference type="AlphaFoldDB" id="A0A1R1YNW8"/>
<dbReference type="EMBL" id="LSSM01000529">
    <property type="protein sequence ID" value="OMJ28609.1"/>
    <property type="molecule type" value="Genomic_DNA"/>
</dbReference>
<keyword evidence="2" id="KW-1185">Reference proteome</keyword>
<organism evidence="1 2">
    <name type="scientific">Smittium culicis</name>
    <dbReference type="NCBI Taxonomy" id="133412"/>
    <lineage>
        <taxon>Eukaryota</taxon>
        <taxon>Fungi</taxon>
        <taxon>Fungi incertae sedis</taxon>
        <taxon>Zoopagomycota</taxon>
        <taxon>Kickxellomycotina</taxon>
        <taxon>Harpellomycetes</taxon>
        <taxon>Harpellales</taxon>
        <taxon>Legeriomycetaceae</taxon>
        <taxon>Smittium</taxon>
    </lineage>
</organism>
<name>A0A1R1YNW8_9FUNG</name>
<dbReference type="Proteomes" id="UP000187429">
    <property type="component" value="Unassembled WGS sequence"/>
</dbReference>
<protein>
    <submittedName>
        <fullName evidence="1">Uncharacterized protein</fullName>
    </submittedName>
</protein>
<sequence length="142" mass="15860">MNQELTLAISAVINAALAQQSGASGQTLVLPEYHGLGSSISFKSWYDKCLDLFEAFGIRDKKRRVANLKLQFRSTAETELANYMIKENAVVISTTQILYDNLSSKFIDPSYPQILRRKLQMLKQTGSLADYISAESNLVGDY</sequence>
<reference evidence="2" key="1">
    <citation type="submission" date="2017-01" db="EMBL/GenBank/DDBJ databases">
        <authorList>
            <person name="Wang Y."/>
            <person name="White M."/>
            <person name="Kvist S."/>
            <person name="Moncalvo J.-M."/>
        </authorList>
    </citation>
    <scope>NUCLEOTIDE SEQUENCE [LARGE SCALE GENOMIC DNA]</scope>
    <source>
        <strain evidence="2">ID-206-W2</strain>
    </source>
</reference>
<gene>
    <name evidence="1" type="ORF">AYI69_g1909</name>
</gene>
<evidence type="ECO:0000313" key="2">
    <source>
        <dbReference type="Proteomes" id="UP000187429"/>
    </source>
</evidence>
<accession>A0A1R1YNW8</accession>
<proteinExistence type="predicted"/>
<dbReference type="OrthoDB" id="1939000at2759"/>
<comment type="caution">
    <text evidence="1">The sequence shown here is derived from an EMBL/GenBank/DDBJ whole genome shotgun (WGS) entry which is preliminary data.</text>
</comment>
<evidence type="ECO:0000313" key="1">
    <source>
        <dbReference type="EMBL" id="OMJ28609.1"/>
    </source>
</evidence>